<accession>A0A0A0YVM7</accession>
<sequence length="111" mass="12813">MAKITPKWRVEPEATGRYRSFSQRGFPSAEYANGNTCASIRCKDSYHPATHKDATNLDLEVWLAVYRQDTDGWDWRRMKTRAASIAEAKKMVSDYLNGRNRNLVVPAIYRN</sequence>
<keyword evidence="2" id="KW-1185">Reference proteome</keyword>
<proteinExistence type="predicted"/>
<dbReference type="RefSeq" id="YP_009147645.1">
    <property type="nucleotide sequence ID" value="NC_027340.1"/>
</dbReference>
<gene>
    <name evidence="1" type="ORF">NW77_133</name>
</gene>
<dbReference type="OrthoDB" id="29259at10239"/>
<organism evidence="1 2">
    <name type="scientific">Erwinia phage phiEa2809</name>
    <dbReference type="NCBI Taxonomy" id="1564096"/>
    <lineage>
        <taxon>Viruses</taxon>
        <taxon>Duplodnaviria</taxon>
        <taxon>Heunggongvirae</taxon>
        <taxon>Uroviricota</taxon>
        <taxon>Caudoviricetes</taxon>
        <taxon>Pantevenvirales</taxon>
        <taxon>Ackermannviridae</taxon>
        <taxon>Nezavisimistyvirus</taxon>
        <taxon>Nezavisimistyvirus Ea2809</taxon>
    </lineage>
</organism>
<reference evidence="1 2" key="1">
    <citation type="submission" date="2014-10" db="EMBL/GenBank/DDBJ databases">
        <title>Characterization of a new ViI-like Erwinia amylovora bacteriophage.</title>
        <authorList>
            <person name="Lagonenko A.L."/>
            <person name="Valentovich L.N."/>
        </authorList>
    </citation>
    <scope>NUCLEOTIDE SEQUENCE [LARGE SCALE GENOMIC DNA]</scope>
</reference>
<evidence type="ECO:0000313" key="2">
    <source>
        <dbReference type="Proteomes" id="UP000030322"/>
    </source>
</evidence>
<evidence type="ECO:0000313" key="1">
    <source>
        <dbReference type="EMBL" id="AIX13141.1"/>
    </source>
</evidence>
<dbReference type="KEGG" id="vg:24623260"/>
<protein>
    <submittedName>
        <fullName evidence="1">Uncharacterized protein</fullName>
    </submittedName>
</protein>
<dbReference type="Proteomes" id="UP000030322">
    <property type="component" value="Segment"/>
</dbReference>
<name>A0A0A0YVM7_9CAUD</name>
<dbReference type="GeneID" id="24623260"/>
<dbReference type="EMBL" id="KP037007">
    <property type="protein sequence ID" value="AIX13141.1"/>
    <property type="molecule type" value="Genomic_DNA"/>
</dbReference>